<sequence length="186" mass="21154">MREDLQEFFDKVVTELRTGMVKRGHPYKYVTLATIDSKNSPVLRTVVLRQITQDLIGTIYTDSRSNKVVHIETNSSASILAYHKGKKLQVSLSGTLMKIEDQEHIKALFHKVNPNALKDYTTATAPGSTIGDPSQVTYNPRLLNYFQPLEFVTSFIEVLQLQDPLHHRARFVKQPDGSWNGDWLTP</sequence>
<evidence type="ECO:0000259" key="5">
    <source>
        <dbReference type="Pfam" id="PF12766"/>
    </source>
</evidence>
<dbReference type="InterPro" id="IPR024624">
    <property type="entry name" value="Pyridox_Oxase_Alr4036_FMN-bd"/>
</dbReference>
<evidence type="ECO:0000256" key="3">
    <source>
        <dbReference type="ARBA" id="ARBA00022643"/>
    </source>
</evidence>
<evidence type="ECO:0000313" key="6">
    <source>
        <dbReference type="EMBL" id="AZQ44006.1"/>
    </source>
</evidence>
<evidence type="ECO:0000256" key="2">
    <source>
        <dbReference type="ARBA" id="ARBA00022630"/>
    </source>
</evidence>
<dbReference type="GO" id="GO:0010181">
    <property type="term" value="F:FMN binding"/>
    <property type="evidence" value="ECO:0007669"/>
    <property type="project" value="InterPro"/>
</dbReference>
<dbReference type="KEGG" id="noj:EJ995_07075"/>
<evidence type="ECO:0000256" key="1">
    <source>
        <dbReference type="ARBA" id="ARBA00001917"/>
    </source>
</evidence>
<dbReference type="OrthoDB" id="1493996at2"/>
<dbReference type="InterPro" id="IPR012349">
    <property type="entry name" value="Split_barrel_FMN-bd"/>
</dbReference>
<dbReference type="SUPFAM" id="SSF50475">
    <property type="entry name" value="FMN-binding split barrel"/>
    <property type="match status" value="1"/>
</dbReference>
<dbReference type="EMBL" id="CP034549">
    <property type="protein sequence ID" value="AZQ44006.1"/>
    <property type="molecule type" value="Genomic_DNA"/>
</dbReference>
<keyword evidence="3" id="KW-0288">FMN</keyword>
<dbReference type="InterPro" id="IPR000659">
    <property type="entry name" value="Pyridox_Oxase"/>
</dbReference>
<dbReference type="GO" id="GO:0008615">
    <property type="term" value="P:pyridoxine biosynthetic process"/>
    <property type="evidence" value="ECO:0007669"/>
    <property type="project" value="InterPro"/>
</dbReference>
<keyword evidence="4" id="KW-0560">Oxidoreductase</keyword>
<organism evidence="6 7">
    <name type="scientific">Nonlabens ponticola</name>
    <dbReference type="NCBI Taxonomy" id="2496866"/>
    <lineage>
        <taxon>Bacteria</taxon>
        <taxon>Pseudomonadati</taxon>
        <taxon>Bacteroidota</taxon>
        <taxon>Flavobacteriia</taxon>
        <taxon>Flavobacteriales</taxon>
        <taxon>Flavobacteriaceae</taxon>
        <taxon>Nonlabens</taxon>
    </lineage>
</organism>
<dbReference type="GO" id="GO:0004733">
    <property type="term" value="F:pyridoxamine phosphate oxidase activity"/>
    <property type="evidence" value="ECO:0007669"/>
    <property type="project" value="InterPro"/>
</dbReference>
<dbReference type="PANTHER" id="PTHR10851:SF3">
    <property type="entry name" value="PYRIDOXINE_PYRIDOXAMINE 5'-PHOSPHATE OXIDASE 2"/>
    <property type="match status" value="1"/>
</dbReference>
<gene>
    <name evidence="6" type="ORF">EJ995_07075</name>
</gene>
<feature type="domain" description="Pyridoxamine 5'-phosphate oxidase Alr4036 family FMN-binding" evidence="5">
    <location>
        <begin position="22"/>
        <end position="97"/>
    </location>
</feature>
<comment type="cofactor">
    <cofactor evidence="1">
        <name>FMN</name>
        <dbReference type="ChEBI" id="CHEBI:58210"/>
    </cofactor>
</comment>
<evidence type="ECO:0000313" key="7">
    <source>
        <dbReference type="Proteomes" id="UP000279600"/>
    </source>
</evidence>
<evidence type="ECO:0000256" key="4">
    <source>
        <dbReference type="ARBA" id="ARBA00023002"/>
    </source>
</evidence>
<dbReference type="Proteomes" id="UP000279600">
    <property type="component" value="Chromosome"/>
</dbReference>
<name>A0A3S9MXK6_9FLAO</name>
<dbReference type="AlphaFoldDB" id="A0A3S9MXK6"/>
<dbReference type="RefSeq" id="WP_126447018.1">
    <property type="nucleotide sequence ID" value="NZ_CP034549.1"/>
</dbReference>
<dbReference type="PANTHER" id="PTHR10851">
    <property type="entry name" value="PYRIDOXINE-5-PHOSPHATE OXIDASE"/>
    <property type="match status" value="1"/>
</dbReference>
<accession>A0A3S9MXK6</accession>
<keyword evidence="7" id="KW-1185">Reference proteome</keyword>
<keyword evidence="2" id="KW-0285">Flavoprotein</keyword>
<dbReference type="Pfam" id="PF12766">
    <property type="entry name" value="Pyridox_oxase_2"/>
    <property type="match status" value="1"/>
</dbReference>
<protein>
    <recommendedName>
        <fullName evidence="5">Pyridoxamine 5'-phosphate oxidase Alr4036 family FMN-binding domain-containing protein</fullName>
    </recommendedName>
</protein>
<reference evidence="6 7" key="1">
    <citation type="submission" date="2018-12" db="EMBL/GenBank/DDBJ databases">
        <title>Complete genome of Nonlabens sp. MJ115.</title>
        <authorList>
            <person name="Choi H.S."/>
            <person name="Jung J."/>
        </authorList>
    </citation>
    <scope>NUCLEOTIDE SEQUENCE [LARGE SCALE GENOMIC DNA]</scope>
    <source>
        <strain evidence="6 7">MJ115</strain>
    </source>
</reference>
<dbReference type="Gene3D" id="2.30.110.10">
    <property type="entry name" value="Electron Transport, Fmn-binding Protein, Chain A"/>
    <property type="match status" value="1"/>
</dbReference>
<proteinExistence type="predicted"/>